<sequence>MAVGCIDPLALGVVININSFAETTMNSQEELMNYAVLLLHVIIIALGLKLYVIKSRLITTPVLTTALLLLCFIEVVLTQSIKLGIWGCYMLVSTVYVRICRDHLSTGNSVESDSLVSLRYLVMELMDASLCQVIHMDLDHERMSYLLYQILCGIRHLHSAGIIHRDLKPSNIVVKSDCTLKILDFGLARTACTNFMMTPYVVTRYYRAPEVILGMRYKENVDIWSVGCIMGEMVKGSVIFQGTDRILFTLVLCVYIPVSVLVIESFEFYVNLSFFTFISLTELISDIDQWNKVIEILGTPSLEFMNRLMETVRNYVMNKPQFPGVSFNELFPDWAFPSETEHDKIKTSQARDLLSKMLVIDPESRISVQEALNHPYIRVWYDPAEADAPPPQISDKQLEEREHSIEQWKELIYKEVMDWEERNKNGVLKEECLDGTVNSSTTASQSSSINDISSMSTEQTLASDTDSSCVDTLTGPLEE</sequence>
<dbReference type="GO" id="GO:0005737">
    <property type="term" value="C:cytoplasm"/>
    <property type="evidence" value="ECO:0007669"/>
    <property type="project" value="UniProtKB-SubCell"/>
</dbReference>
<dbReference type="GO" id="GO:0048511">
    <property type="term" value="P:rhythmic process"/>
    <property type="evidence" value="ECO:0007669"/>
    <property type="project" value="UniProtKB-KW"/>
</dbReference>
<keyword evidence="6" id="KW-0090">Biological rhythms</keyword>
<dbReference type="GO" id="GO:0004707">
    <property type="term" value="F:MAP kinase activity"/>
    <property type="evidence" value="ECO:0007669"/>
    <property type="project" value="UniProtKB-UniRule"/>
</dbReference>
<keyword evidence="3 9" id="KW-0597">Phosphoprotein</keyword>
<comment type="cofactor">
    <cofactor evidence="1 9">
        <name>Mg(2+)</name>
        <dbReference type="ChEBI" id="CHEBI:18420"/>
    </cofactor>
</comment>
<dbReference type="Ensembl" id="ENSCCRT00000173863.1">
    <property type="protein sequence ID" value="ENSCCRP00000107974.1"/>
    <property type="gene ID" value="ENSCCRG00000043703.2"/>
</dbReference>
<feature type="transmembrane region" description="Helical" evidence="11">
    <location>
        <begin position="58"/>
        <end position="77"/>
    </location>
</feature>
<dbReference type="Proteomes" id="UP001108240">
    <property type="component" value="Unplaced"/>
</dbReference>
<keyword evidence="11" id="KW-0812">Transmembrane</keyword>
<comment type="function">
    <text evidence="9">Responds to activation by environmental stress and pro-inflammatory cytokines by phosphorylating a number of transcription factors, and thus regulates transcriptional activity.</text>
</comment>
<dbReference type="FunFam" id="1.10.510.10:FF:002655">
    <property type="match status" value="1"/>
</dbReference>
<dbReference type="PANTHER" id="PTHR24055">
    <property type="entry name" value="MITOGEN-ACTIVATED PROTEIN KINASE"/>
    <property type="match status" value="1"/>
</dbReference>
<comment type="catalytic activity">
    <reaction evidence="7">
        <text>L-threonyl-[protein] + ATP = O-phospho-L-threonyl-[protein] + ADP + H(+)</text>
        <dbReference type="Rhea" id="RHEA:46608"/>
        <dbReference type="Rhea" id="RHEA-COMP:11060"/>
        <dbReference type="Rhea" id="RHEA-COMP:11605"/>
        <dbReference type="ChEBI" id="CHEBI:15378"/>
        <dbReference type="ChEBI" id="CHEBI:30013"/>
        <dbReference type="ChEBI" id="CHEBI:30616"/>
        <dbReference type="ChEBI" id="CHEBI:61977"/>
        <dbReference type="ChEBI" id="CHEBI:456216"/>
        <dbReference type="EC" id="2.7.11.24"/>
    </reaction>
</comment>
<reference evidence="13" key="1">
    <citation type="submission" date="2025-08" db="UniProtKB">
        <authorList>
            <consortium name="Ensembl"/>
        </authorList>
    </citation>
    <scope>IDENTIFICATION</scope>
</reference>
<feature type="transmembrane region" description="Helical" evidence="11">
    <location>
        <begin position="245"/>
        <end position="262"/>
    </location>
</feature>
<feature type="transmembrane region" description="Helical" evidence="11">
    <location>
        <begin position="31"/>
        <end position="51"/>
    </location>
</feature>
<dbReference type="AlphaFoldDB" id="A0A9J7XKI0"/>
<evidence type="ECO:0000256" key="1">
    <source>
        <dbReference type="ARBA" id="ARBA00001946"/>
    </source>
</evidence>
<evidence type="ECO:0000256" key="8">
    <source>
        <dbReference type="ARBA" id="ARBA00048312"/>
    </source>
</evidence>
<evidence type="ECO:0000256" key="9">
    <source>
        <dbReference type="RuleBase" id="RU368052"/>
    </source>
</evidence>
<dbReference type="Pfam" id="PF00069">
    <property type="entry name" value="Pkinase"/>
    <property type="match status" value="1"/>
</dbReference>
<feature type="compositionally biased region" description="Low complexity" evidence="10">
    <location>
        <begin position="439"/>
        <end position="456"/>
    </location>
</feature>
<keyword evidence="11" id="KW-0472">Membrane</keyword>
<evidence type="ECO:0000256" key="3">
    <source>
        <dbReference type="ARBA" id="ARBA00022553"/>
    </source>
</evidence>
<dbReference type="GO" id="GO:0106310">
    <property type="term" value="F:protein serine kinase activity"/>
    <property type="evidence" value="ECO:0007669"/>
    <property type="project" value="UniProtKB-UniRule"/>
</dbReference>
<evidence type="ECO:0000259" key="12">
    <source>
        <dbReference type="PROSITE" id="PS50011"/>
    </source>
</evidence>
<dbReference type="InterPro" id="IPR008271">
    <property type="entry name" value="Ser/Thr_kinase_AS"/>
</dbReference>
<evidence type="ECO:0000313" key="14">
    <source>
        <dbReference type="Proteomes" id="UP001108240"/>
    </source>
</evidence>
<keyword evidence="9" id="KW-0723">Serine/threonine-protein kinase</keyword>
<comment type="similarity">
    <text evidence="2 9">Belongs to the protein kinase superfamily. CMGC Ser/Thr protein kinase family. MAP kinase subfamily.</text>
</comment>
<keyword evidence="9" id="KW-0418">Kinase</keyword>
<comment type="catalytic activity">
    <reaction evidence="8">
        <text>L-seryl-[protein] + ATP = O-phospho-L-seryl-[protein] + ADP + H(+)</text>
        <dbReference type="Rhea" id="RHEA:17989"/>
        <dbReference type="Rhea" id="RHEA-COMP:9863"/>
        <dbReference type="Rhea" id="RHEA-COMP:11604"/>
        <dbReference type="ChEBI" id="CHEBI:15378"/>
        <dbReference type="ChEBI" id="CHEBI:29999"/>
        <dbReference type="ChEBI" id="CHEBI:30616"/>
        <dbReference type="ChEBI" id="CHEBI:83421"/>
        <dbReference type="ChEBI" id="CHEBI:456216"/>
        <dbReference type="EC" id="2.7.11.24"/>
    </reaction>
</comment>
<evidence type="ECO:0000313" key="13">
    <source>
        <dbReference type="Ensembl" id="ENSCCRP00000107974.1"/>
    </source>
</evidence>
<evidence type="ECO:0000256" key="10">
    <source>
        <dbReference type="SAM" id="MobiDB-lite"/>
    </source>
</evidence>
<dbReference type="EC" id="2.7.11.24" evidence="9"/>
<keyword evidence="9" id="KW-0460">Magnesium</keyword>
<dbReference type="PRINTS" id="PR01772">
    <property type="entry name" value="JNKMAPKINASE"/>
</dbReference>
<keyword evidence="11" id="KW-1133">Transmembrane helix</keyword>
<organism evidence="13 14">
    <name type="scientific">Cyprinus carpio carpio</name>
    <dbReference type="NCBI Taxonomy" id="630221"/>
    <lineage>
        <taxon>Eukaryota</taxon>
        <taxon>Metazoa</taxon>
        <taxon>Chordata</taxon>
        <taxon>Craniata</taxon>
        <taxon>Vertebrata</taxon>
        <taxon>Euteleostomi</taxon>
        <taxon>Actinopterygii</taxon>
        <taxon>Neopterygii</taxon>
        <taxon>Teleostei</taxon>
        <taxon>Ostariophysi</taxon>
        <taxon>Cypriniformes</taxon>
        <taxon>Cyprinidae</taxon>
        <taxon>Cyprininae</taxon>
        <taxon>Cyprinus</taxon>
    </lineage>
</organism>
<proteinExistence type="inferred from homology"/>
<dbReference type="PROSITE" id="PS00108">
    <property type="entry name" value="PROTEIN_KINASE_ST"/>
    <property type="match status" value="1"/>
</dbReference>
<evidence type="ECO:0000256" key="2">
    <source>
        <dbReference type="ARBA" id="ARBA00008832"/>
    </source>
</evidence>
<dbReference type="InterPro" id="IPR050117">
    <property type="entry name" value="MAPK"/>
</dbReference>
<feature type="transmembrane region" description="Helical" evidence="11">
    <location>
        <begin position="83"/>
        <end position="99"/>
    </location>
</feature>
<keyword evidence="5 9" id="KW-0067">ATP-binding</keyword>
<keyword evidence="14" id="KW-1185">Reference proteome</keyword>
<evidence type="ECO:0000256" key="7">
    <source>
        <dbReference type="ARBA" id="ARBA00047592"/>
    </source>
</evidence>
<reference evidence="13" key="2">
    <citation type="submission" date="2025-09" db="UniProtKB">
        <authorList>
            <consortium name="Ensembl"/>
        </authorList>
    </citation>
    <scope>IDENTIFICATION</scope>
</reference>
<dbReference type="SUPFAM" id="SSF56112">
    <property type="entry name" value="Protein kinase-like (PK-like)"/>
    <property type="match status" value="1"/>
</dbReference>
<evidence type="ECO:0000256" key="5">
    <source>
        <dbReference type="ARBA" id="ARBA00022840"/>
    </source>
</evidence>
<evidence type="ECO:0000256" key="11">
    <source>
        <dbReference type="SAM" id="Phobius"/>
    </source>
</evidence>
<dbReference type="GeneTree" id="ENSGT00940000158327"/>
<dbReference type="FunFam" id="1.10.510.10:FF:000283">
    <property type="entry name" value="Mitogen-activated protein kinase"/>
    <property type="match status" value="1"/>
</dbReference>
<name>A0A9J7XKI0_CYPCA</name>
<dbReference type="InterPro" id="IPR011009">
    <property type="entry name" value="Kinase-like_dom_sf"/>
</dbReference>
<accession>A0A9J7XKI0</accession>
<comment type="subcellular location">
    <subcellularLocation>
        <location evidence="9">Cytoplasm</location>
    </subcellularLocation>
</comment>
<dbReference type="GO" id="GO:0005524">
    <property type="term" value="F:ATP binding"/>
    <property type="evidence" value="ECO:0007669"/>
    <property type="project" value="UniProtKB-UniRule"/>
</dbReference>
<evidence type="ECO:0000256" key="4">
    <source>
        <dbReference type="ARBA" id="ARBA00022741"/>
    </source>
</evidence>
<evidence type="ECO:0000256" key="6">
    <source>
        <dbReference type="ARBA" id="ARBA00023108"/>
    </source>
</evidence>
<keyword evidence="4 9" id="KW-0547">Nucleotide-binding</keyword>
<protein>
    <recommendedName>
        <fullName evidence="9">Stress-activated protein kinase JNK</fullName>
        <ecNumber evidence="9">2.7.11.24</ecNumber>
    </recommendedName>
</protein>
<dbReference type="SMART" id="SM00220">
    <property type="entry name" value="S_TKc"/>
    <property type="match status" value="1"/>
</dbReference>
<dbReference type="Gene3D" id="1.10.510.10">
    <property type="entry name" value="Transferase(Phosphotransferase) domain 1"/>
    <property type="match status" value="2"/>
</dbReference>
<keyword evidence="9" id="KW-0808">Transferase</keyword>
<dbReference type="InterPro" id="IPR008351">
    <property type="entry name" value="MAPK_JNK"/>
</dbReference>
<feature type="region of interest" description="Disordered" evidence="10">
    <location>
        <begin position="433"/>
        <end position="479"/>
    </location>
</feature>
<dbReference type="PROSITE" id="PS50011">
    <property type="entry name" value="PROTEIN_KINASE_DOM"/>
    <property type="match status" value="1"/>
</dbReference>
<dbReference type="Gene3D" id="3.30.200.20">
    <property type="entry name" value="Phosphorylase Kinase, domain 1"/>
    <property type="match status" value="1"/>
</dbReference>
<feature type="domain" description="Protein kinase" evidence="12">
    <location>
        <begin position="9"/>
        <end position="377"/>
    </location>
</feature>
<feature type="compositionally biased region" description="Polar residues" evidence="10">
    <location>
        <begin position="457"/>
        <end position="471"/>
    </location>
</feature>
<dbReference type="InterPro" id="IPR000719">
    <property type="entry name" value="Prot_kinase_dom"/>
</dbReference>